<keyword evidence="2" id="KW-0472">Membrane</keyword>
<proteinExistence type="predicted"/>
<dbReference type="PROSITE" id="PS00409">
    <property type="entry name" value="PROKAR_NTER_METHYL"/>
    <property type="match status" value="1"/>
</dbReference>
<dbReference type="Gene3D" id="3.30.700.10">
    <property type="entry name" value="Glycoprotein, Type 4 Pilin"/>
    <property type="match status" value="1"/>
</dbReference>
<keyword evidence="4" id="KW-1185">Reference proteome</keyword>
<dbReference type="InterPro" id="IPR045584">
    <property type="entry name" value="Pilin-like"/>
</dbReference>
<keyword evidence="2" id="KW-0812">Transmembrane</keyword>
<accession>A0ABR9BBN8</accession>
<evidence type="ECO:0000313" key="3">
    <source>
        <dbReference type="EMBL" id="MBD8503637.1"/>
    </source>
</evidence>
<dbReference type="SUPFAM" id="SSF54523">
    <property type="entry name" value="Pili subunits"/>
    <property type="match status" value="1"/>
</dbReference>
<evidence type="ECO:0000313" key="4">
    <source>
        <dbReference type="Proteomes" id="UP000603602"/>
    </source>
</evidence>
<feature type="compositionally biased region" description="Polar residues" evidence="1">
    <location>
        <begin position="225"/>
        <end position="240"/>
    </location>
</feature>
<dbReference type="RefSeq" id="WP_187718456.1">
    <property type="nucleotide sequence ID" value="NZ_JACTAH010000002.1"/>
</dbReference>
<evidence type="ECO:0000256" key="2">
    <source>
        <dbReference type="SAM" id="Phobius"/>
    </source>
</evidence>
<keyword evidence="2" id="KW-1133">Transmembrane helix</keyword>
<name>A0ABR9BBN8_9RHOO</name>
<evidence type="ECO:0000256" key="1">
    <source>
        <dbReference type="SAM" id="MobiDB-lite"/>
    </source>
</evidence>
<dbReference type="EMBL" id="JACYTO010000002">
    <property type="protein sequence ID" value="MBD8503637.1"/>
    <property type="molecule type" value="Genomic_DNA"/>
</dbReference>
<sequence length="285" mass="30725">MNTPKQFQRRAQGGFTLIEMAIVLVIIGLIIGAVAIGKDVQRNAEYQKVANKFAMGWKKAYDEHYQRTGVVLGDVQTSPTYMVNGAEATIGGTTMAAGGNLNGGLAGIPENFANTGLRICNGQGYQANTVGAGDPGLSQQNLRTLLQRIGVRMPPGRGEGREERYLYQDSNGNAVELQVCFQWNPPGTISGAGNVMVLRGLTPDLARYLDQVVDGKPDALEGRFRQQNSGNNNNEASSQRPGHEWLGNNTIAQAEGVANPVGTTAGRNRDEDRVQLLTAHWVMDQ</sequence>
<dbReference type="Pfam" id="PF07963">
    <property type="entry name" value="N_methyl"/>
    <property type="match status" value="1"/>
</dbReference>
<organism evidence="3 4">
    <name type="scientific">Thauera sedimentorum</name>
    <dbReference type="NCBI Taxonomy" id="2767595"/>
    <lineage>
        <taxon>Bacteria</taxon>
        <taxon>Pseudomonadati</taxon>
        <taxon>Pseudomonadota</taxon>
        <taxon>Betaproteobacteria</taxon>
        <taxon>Rhodocyclales</taxon>
        <taxon>Zoogloeaceae</taxon>
        <taxon>Thauera</taxon>
    </lineage>
</organism>
<dbReference type="NCBIfam" id="TIGR02532">
    <property type="entry name" value="IV_pilin_GFxxxE"/>
    <property type="match status" value="1"/>
</dbReference>
<feature type="region of interest" description="Disordered" evidence="1">
    <location>
        <begin position="223"/>
        <end position="245"/>
    </location>
</feature>
<comment type="caution">
    <text evidence="3">The sequence shown here is derived from an EMBL/GenBank/DDBJ whole genome shotgun (WGS) entry which is preliminary data.</text>
</comment>
<dbReference type="Proteomes" id="UP000603602">
    <property type="component" value="Unassembled WGS sequence"/>
</dbReference>
<feature type="transmembrane region" description="Helical" evidence="2">
    <location>
        <begin position="12"/>
        <end position="36"/>
    </location>
</feature>
<dbReference type="InterPro" id="IPR012902">
    <property type="entry name" value="N_methyl_site"/>
</dbReference>
<protein>
    <submittedName>
        <fullName evidence="3">Prepilin-type N-terminal cleavage/methylation domain-containing protein</fullName>
    </submittedName>
</protein>
<gene>
    <name evidence="3" type="ORF">IFO67_12145</name>
</gene>
<reference evidence="4" key="1">
    <citation type="submission" date="2023-07" db="EMBL/GenBank/DDBJ databases">
        <title>Thauera sp. CAU 1555 isolated from sand of Yaerae Beach.</title>
        <authorList>
            <person name="Kim W."/>
        </authorList>
    </citation>
    <scope>NUCLEOTIDE SEQUENCE [LARGE SCALE GENOMIC DNA]</scope>
    <source>
        <strain evidence="4">CAU 1555</strain>
    </source>
</reference>